<protein>
    <submittedName>
        <fullName evidence="3">GlsB/YeaQ/YmgE family stress response membrane protein</fullName>
    </submittedName>
</protein>
<feature type="transmembrane region" description="Helical" evidence="2">
    <location>
        <begin position="70"/>
        <end position="91"/>
    </location>
</feature>
<keyword evidence="2" id="KW-0812">Transmembrane</keyword>
<evidence type="ECO:0000313" key="4">
    <source>
        <dbReference type="Proteomes" id="UP001595868"/>
    </source>
</evidence>
<keyword evidence="2" id="KW-0472">Membrane</keyword>
<keyword evidence="4" id="KW-1185">Reference proteome</keyword>
<sequence>MQVTDYLSAILVGVLIGVLGRLVLPGRQRIGAFLTFLIGVGAALLGLFLARWLGVDDRAPVRLWVLHWDWIVLAFQVGLAVIGIGLANVLTHTRLAGGQERPRRRPARRRTTRSSSAD</sequence>
<reference evidence="4" key="1">
    <citation type="journal article" date="2019" name="Int. J. Syst. Evol. Microbiol.">
        <title>The Global Catalogue of Microorganisms (GCM) 10K type strain sequencing project: providing services to taxonomists for standard genome sequencing and annotation.</title>
        <authorList>
            <consortium name="The Broad Institute Genomics Platform"/>
            <consortium name="The Broad Institute Genome Sequencing Center for Infectious Disease"/>
            <person name="Wu L."/>
            <person name="Ma J."/>
        </authorList>
    </citation>
    <scope>NUCLEOTIDE SEQUENCE [LARGE SCALE GENOMIC DNA]</scope>
    <source>
        <strain evidence="4">2902at01</strain>
    </source>
</reference>
<gene>
    <name evidence="3" type="ORF">ACFOX0_22570</name>
</gene>
<feature type="region of interest" description="Disordered" evidence="1">
    <location>
        <begin position="97"/>
        <end position="118"/>
    </location>
</feature>
<proteinExistence type="predicted"/>
<dbReference type="EMBL" id="JBHSBN010000017">
    <property type="protein sequence ID" value="MFC4108706.1"/>
    <property type="molecule type" value="Genomic_DNA"/>
</dbReference>
<feature type="compositionally biased region" description="Basic residues" evidence="1">
    <location>
        <begin position="102"/>
        <end position="112"/>
    </location>
</feature>
<dbReference type="Proteomes" id="UP001595868">
    <property type="component" value="Unassembled WGS sequence"/>
</dbReference>
<dbReference type="RefSeq" id="WP_377549328.1">
    <property type="nucleotide sequence ID" value="NZ_JBHSBN010000017.1"/>
</dbReference>
<keyword evidence="2" id="KW-1133">Transmembrane helix</keyword>
<accession>A0ABV8KS10</accession>
<comment type="caution">
    <text evidence="3">The sequence shown here is derived from an EMBL/GenBank/DDBJ whole genome shotgun (WGS) entry which is preliminary data.</text>
</comment>
<feature type="transmembrane region" description="Helical" evidence="2">
    <location>
        <begin position="6"/>
        <end position="24"/>
    </location>
</feature>
<organism evidence="3 4">
    <name type="scientific">Micromonospora zhanjiangensis</name>
    <dbReference type="NCBI Taxonomy" id="1522057"/>
    <lineage>
        <taxon>Bacteria</taxon>
        <taxon>Bacillati</taxon>
        <taxon>Actinomycetota</taxon>
        <taxon>Actinomycetes</taxon>
        <taxon>Micromonosporales</taxon>
        <taxon>Micromonosporaceae</taxon>
        <taxon>Micromonospora</taxon>
    </lineage>
</organism>
<evidence type="ECO:0000313" key="3">
    <source>
        <dbReference type="EMBL" id="MFC4108706.1"/>
    </source>
</evidence>
<evidence type="ECO:0000256" key="2">
    <source>
        <dbReference type="SAM" id="Phobius"/>
    </source>
</evidence>
<name>A0ABV8KS10_9ACTN</name>
<evidence type="ECO:0000256" key="1">
    <source>
        <dbReference type="SAM" id="MobiDB-lite"/>
    </source>
</evidence>
<feature type="transmembrane region" description="Helical" evidence="2">
    <location>
        <begin position="31"/>
        <end position="50"/>
    </location>
</feature>